<evidence type="ECO:0000313" key="4">
    <source>
        <dbReference type="EMBL" id="QSS65733.1"/>
    </source>
</evidence>
<dbReference type="InterPro" id="IPR050214">
    <property type="entry name" value="Cys_Synth/Cystath_Beta-Synth"/>
</dbReference>
<evidence type="ECO:0000256" key="1">
    <source>
        <dbReference type="SAM" id="MobiDB-lite"/>
    </source>
</evidence>
<keyword evidence="2" id="KW-1133">Transmembrane helix</keyword>
<dbReference type="OrthoDB" id="10259545at2759"/>
<sequence>MTDNPRLYIPAAFLAGVLVAFGIRDTLCLYFERHSRHRRREGSKDAQNERHAFGGIEAKNGDMIGDMKYRLPCNPGPPPIVDGIEGCIGNTPLFRIKSLSEATGCEILAKAEAEEKGLLHPYSGDAIYEGTVGSTGISLATLARARGYLAHICMPSDQSTEKSNLLLKLGAIVDRVPPAPIVETGHFVNRARALAKSHSSSPESSPARASSRTSHNPPATHEITETPDEDLLVSRAAGKQSRGFFADQFENPANWQAHFRTTGPEIFAQCESKLDVFVAGAGTGGTISGVARFLKPRLPNMSVVLADPQGSGLFNRVRYGVMFDVKEREGTRRRRQVDTIVEGIGINRVTLNFEAGRELIDDVVRVNDAQAIAMARWLVEKDAVKTALKLGPGHRIVTILCDSGTRHLSKFWEKAGNVAGAVDTKLEDVLNAKGSEE</sequence>
<feature type="compositionally biased region" description="Low complexity" evidence="1">
    <location>
        <begin position="197"/>
        <end position="215"/>
    </location>
</feature>
<dbReference type="PANTHER" id="PTHR10314">
    <property type="entry name" value="CYSTATHIONINE BETA-SYNTHASE"/>
    <property type="match status" value="1"/>
</dbReference>
<dbReference type="Pfam" id="PF00291">
    <property type="entry name" value="PALP"/>
    <property type="match status" value="1"/>
</dbReference>
<dbReference type="InterPro" id="IPR001926">
    <property type="entry name" value="TrpB-like_PALP"/>
</dbReference>
<evidence type="ECO:0000256" key="2">
    <source>
        <dbReference type="SAM" id="Phobius"/>
    </source>
</evidence>
<dbReference type="InterPro" id="IPR036052">
    <property type="entry name" value="TrpB-like_PALP_sf"/>
</dbReference>
<accession>A0A8A1MM67</accession>
<evidence type="ECO:0000259" key="3">
    <source>
        <dbReference type="Pfam" id="PF00291"/>
    </source>
</evidence>
<dbReference type="EMBL" id="CP069115">
    <property type="protein sequence ID" value="QSS65733.1"/>
    <property type="molecule type" value="Genomic_DNA"/>
</dbReference>
<gene>
    <name evidence="4" type="primary">MET17B</name>
    <name evidence="4" type="ORF">I7I51_06581</name>
</gene>
<protein>
    <submittedName>
        <fullName evidence="4">Cysteine synthase</fullName>
    </submittedName>
</protein>
<dbReference type="Proteomes" id="UP000663671">
    <property type="component" value="Chromosome 3"/>
</dbReference>
<feature type="domain" description="Tryptophan synthase beta chain-like PALP" evidence="3">
    <location>
        <begin position="85"/>
        <end position="383"/>
    </location>
</feature>
<dbReference type="SUPFAM" id="SSF53686">
    <property type="entry name" value="Tryptophan synthase beta subunit-like PLP-dependent enzymes"/>
    <property type="match status" value="1"/>
</dbReference>
<keyword evidence="2" id="KW-0812">Transmembrane</keyword>
<proteinExistence type="predicted"/>
<dbReference type="CDD" id="cd01561">
    <property type="entry name" value="CBS_like"/>
    <property type="match status" value="1"/>
</dbReference>
<dbReference type="Gene3D" id="3.40.50.1100">
    <property type="match status" value="3"/>
</dbReference>
<feature type="transmembrane region" description="Helical" evidence="2">
    <location>
        <begin position="12"/>
        <end position="31"/>
    </location>
</feature>
<feature type="region of interest" description="Disordered" evidence="1">
    <location>
        <begin position="192"/>
        <end position="228"/>
    </location>
</feature>
<keyword evidence="2" id="KW-0472">Membrane</keyword>
<dbReference type="VEuPathDB" id="FungiDB:I7I51_06581"/>
<reference evidence="4" key="1">
    <citation type="submission" date="2021-01" db="EMBL/GenBank/DDBJ databases">
        <title>Chromosome-level genome assembly of a human fungal pathogen reveals clustering of transcriptionally co-regulated genes.</title>
        <authorList>
            <person name="Voorhies M."/>
            <person name="Cohen S."/>
            <person name="Shea T.P."/>
            <person name="Petrus S."/>
            <person name="Munoz J.F."/>
            <person name="Poplawski S."/>
            <person name="Goldman W.E."/>
            <person name="Michael T."/>
            <person name="Cuomo C.A."/>
            <person name="Sil A."/>
            <person name="Beyhan S."/>
        </authorList>
    </citation>
    <scope>NUCLEOTIDE SEQUENCE</scope>
    <source>
        <strain evidence="4">WU24</strain>
    </source>
</reference>
<organism evidence="4 5">
    <name type="scientific">Ajellomyces capsulatus</name>
    <name type="common">Darling's disease fungus</name>
    <name type="synonym">Histoplasma capsulatum</name>
    <dbReference type="NCBI Taxonomy" id="5037"/>
    <lineage>
        <taxon>Eukaryota</taxon>
        <taxon>Fungi</taxon>
        <taxon>Dikarya</taxon>
        <taxon>Ascomycota</taxon>
        <taxon>Pezizomycotina</taxon>
        <taxon>Eurotiomycetes</taxon>
        <taxon>Eurotiomycetidae</taxon>
        <taxon>Onygenales</taxon>
        <taxon>Ajellomycetaceae</taxon>
        <taxon>Histoplasma</taxon>
    </lineage>
</organism>
<name>A0A8A1MM67_AJECA</name>
<dbReference type="AlphaFoldDB" id="A0A8A1MM67"/>
<evidence type="ECO:0000313" key="5">
    <source>
        <dbReference type="Proteomes" id="UP000663671"/>
    </source>
</evidence>